<dbReference type="AlphaFoldDB" id="A0AAV2YNJ9"/>
<evidence type="ECO:0000313" key="1">
    <source>
        <dbReference type="EMBL" id="DAZ94244.1"/>
    </source>
</evidence>
<comment type="caution">
    <text evidence="1">The sequence shown here is derived from an EMBL/GenBank/DDBJ whole genome shotgun (WGS) entry which is preliminary data.</text>
</comment>
<protein>
    <submittedName>
        <fullName evidence="1">Uncharacterized protein</fullName>
    </submittedName>
</protein>
<reference evidence="1" key="1">
    <citation type="submission" date="2022-11" db="EMBL/GenBank/DDBJ databases">
        <authorList>
            <person name="Morgan W.R."/>
            <person name="Tartar A."/>
        </authorList>
    </citation>
    <scope>NUCLEOTIDE SEQUENCE</scope>
    <source>
        <strain evidence="1">ARSEF 373</strain>
    </source>
</reference>
<dbReference type="EMBL" id="DAKRPA010000261">
    <property type="protein sequence ID" value="DAZ94244.1"/>
    <property type="molecule type" value="Genomic_DNA"/>
</dbReference>
<gene>
    <name evidence="1" type="ORF">N0F65_006060</name>
</gene>
<sequence length="53" mass="5796">MIDEHRADEVVFMAAIDIAKSFLGGAEPVMSSRRTHAVRGLGWGSCSILGRRH</sequence>
<proteinExistence type="predicted"/>
<dbReference type="Proteomes" id="UP001146120">
    <property type="component" value="Unassembled WGS sequence"/>
</dbReference>
<keyword evidence="2" id="KW-1185">Reference proteome</keyword>
<name>A0AAV2YNJ9_9STRA</name>
<evidence type="ECO:0000313" key="2">
    <source>
        <dbReference type="Proteomes" id="UP001146120"/>
    </source>
</evidence>
<accession>A0AAV2YNJ9</accession>
<reference evidence="1" key="2">
    <citation type="journal article" date="2023" name="Microbiol Resour">
        <title>Decontamination and Annotation of the Draft Genome Sequence of the Oomycete Lagenidium giganteum ARSEF 373.</title>
        <authorList>
            <person name="Morgan W.R."/>
            <person name="Tartar A."/>
        </authorList>
    </citation>
    <scope>NUCLEOTIDE SEQUENCE</scope>
    <source>
        <strain evidence="1">ARSEF 373</strain>
    </source>
</reference>
<organism evidence="1 2">
    <name type="scientific">Lagenidium giganteum</name>
    <dbReference type="NCBI Taxonomy" id="4803"/>
    <lineage>
        <taxon>Eukaryota</taxon>
        <taxon>Sar</taxon>
        <taxon>Stramenopiles</taxon>
        <taxon>Oomycota</taxon>
        <taxon>Peronosporomycetes</taxon>
        <taxon>Pythiales</taxon>
        <taxon>Pythiaceae</taxon>
    </lineage>
</organism>